<feature type="region of interest" description="Disordered" evidence="1">
    <location>
        <begin position="105"/>
        <end position="132"/>
    </location>
</feature>
<proteinExistence type="predicted"/>
<keyword evidence="3" id="KW-1185">Reference proteome</keyword>
<dbReference type="EMBL" id="JAUSWJ010000001">
    <property type="protein sequence ID" value="MDQ0517650.1"/>
    <property type="molecule type" value="Genomic_DNA"/>
</dbReference>
<feature type="compositionally biased region" description="Low complexity" evidence="1">
    <location>
        <begin position="121"/>
        <end position="130"/>
    </location>
</feature>
<evidence type="ECO:0000313" key="3">
    <source>
        <dbReference type="Proteomes" id="UP001223743"/>
    </source>
</evidence>
<sequence length="136" mass="14783">MRSGWLTSPVECGQSWLAHSPLESGLTISSQTRYRALLASRRAGLQHLAARSGFRTAAIMPGISMAWPEGPAQGFEIIPATADLGYRGQPFNVVTIPDQYTLRPSTGSCRAGRRPARSSRRSYSSPRMRAGCSCRV</sequence>
<reference evidence="2 3" key="1">
    <citation type="submission" date="2023-07" db="EMBL/GenBank/DDBJ databases">
        <title>Genomic Encyclopedia of Type Strains, Phase IV (KMG-IV): sequencing the most valuable type-strain genomes for metagenomic binning, comparative biology and taxonomic classification.</title>
        <authorList>
            <person name="Goeker M."/>
        </authorList>
    </citation>
    <scope>NUCLEOTIDE SEQUENCE [LARGE SCALE GENOMIC DNA]</scope>
    <source>
        <strain evidence="2 3">B1-1</strain>
    </source>
</reference>
<dbReference type="Proteomes" id="UP001223743">
    <property type="component" value="Unassembled WGS sequence"/>
</dbReference>
<evidence type="ECO:0000313" key="2">
    <source>
        <dbReference type="EMBL" id="MDQ0517650.1"/>
    </source>
</evidence>
<evidence type="ECO:0000256" key="1">
    <source>
        <dbReference type="SAM" id="MobiDB-lite"/>
    </source>
</evidence>
<comment type="caution">
    <text evidence="2">The sequence shown here is derived from an EMBL/GenBank/DDBJ whole genome shotgun (WGS) entry which is preliminary data.</text>
</comment>
<accession>A0ABU0MA15</accession>
<gene>
    <name evidence="2" type="ORF">QO015_003263</name>
</gene>
<organism evidence="2 3">
    <name type="scientific">Kaistia geumhonensis</name>
    <dbReference type="NCBI Taxonomy" id="410839"/>
    <lineage>
        <taxon>Bacteria</taxon>
        <taxon>Pseudomonadati</taxon>
        <taxon>Pseudomonadota</taxon>
        <taxon>Alphaproteobacteria</taxon>
        <taxon>Hyphomicrobiales</taxon>
        <taxon>Kaistiaceae</taxon>
        <taxon>Kaistia</taxon>
    </lineage>
</organism>
<name>A0ABU0MA15_9HYPH</name>
<feature type="compositionally biased region" description="Basic residues" evidence="1">
    <location>
        <begin position="111"/>
        <end position="120"/>
    </location>
</feature>
<dbReference type="RefSeq" id="WP_266282945.1">
    <property type="nucleotide sequence ID" value="NZ_JAPKNF010000002.1"/>
</dbReference>
<protein>
    <submittedName>
        <fullName evidence="2">Uncharacterized protein</fullName>
    </submittedName>
</protein>